<keyword evidence="3" id="KW-0804">Transcription</keyword>
<keyword evidence="6" id="KW-1185">Reference proteome</keyword>
<protein>
    <submittedName>
        <fullName evidence="5">AraC-like DNA-binding protein</fullName>
    </submittedName>
</protein>
<evidence type="ECO:0000256" key="3">
    <source>
        <dbReference type="ARBA" id="ARBA00023163"/>
    </source>
</evidence>
<name>A0A3E0DVU7_9BACT</name>
<dbReference type="GO" id="GO:0003700">
    <property type="term" value="F:DNA-binding transcription factor activity"/>
    <property type="evidence" value="ECO:0007669"/>
    <property type="project" value="InterPro"/>
</dbReference>
<evidence type="ECO:0000313" key="5">
    <source>
        <dbReference type="EMBL" id="REG88718.1"/>
    </source>
</evidence>
<dbReference type="SMART" id="SM00342">
    <property type="entry name" value="HTH_ARAC"/>
    <property type="match status" value="1"/>
</dbReference>
<dbReference type="InterPro" id="IPR018060">
    <property type="entry name" value="HTH_AraC"/>
</dbReference>
<dbReference type="Gene3D" id="1.10.10.60">
    <property type="entry name" value="Homeodomain-like"/>
    <property type="match status" value="2"/>
</dbReference>
<gene>
    <name evidence="5" type="ORF">C8N25_108153</name>
</gene>
<dbReference type="EMBL" id="QUNF01000008">
    <property type="protein sequence ID" value="REG88718.1"/>
    <property type="molecule type" value="Genomic_DNA"/>
</dbReference>
<dbReference type="SUPFAM" id="SSF46689">
    <property type="entry name" value="Homeodomain-like"/>
    <property type="match status" value="2"/>
</dbReference>
<dbReference type="InterPro" id="IPR009057">
    <property type="entry name" value="Homeodomain-like_sf"/>
</dbReference>
<dbReference type="Proteomes" id="UP000256405">
    <property type="component" value="Unassembled WGS sequence"/>
</dbReference>
<keyword evidence="2 5" id="KW-0238">DNA-binding</keyword>
<evidence type="ECO:0000256" key="1">
    <source>
        <dbReference type="ARBA" id="ARBA00023015"/>
    </source>
</evidence>
<dbReference type="Gene3D" id="2.60.120.10">
    <property type="entry name" value="Jelly Rolls"/>
    <property type="match status" value="1"/>
</dbReference>
<dbReference type="InterPro" id="IPR014710">
    <property type="entry name" value="RmlC-like_jellyroll"/>
</dbReference>
<dbReference type="PANTHER" id="PTHR43280">
    <property type="entry name" value="ARAC-FAMILY TRANSCRIPTIONAL REGULATOR"/>
    <property type="match status" value="1"/>
</dbReference>
<dbReference type="GO" id="GO:0043565">
    <property type="term" value="F:sequence-specific DNA binding"/>
    <property type="evidence" value="ECO:0007669"/>
    <property type="project" value="InterPro"/>
</dbReference>
<accession>A0A3E0DVU7</accession>
<dbReference type="Pfam" id="PF12833">
    <property type="entry name" value="HTH_18"/>
    <property type="match status" value="1"/>
</dbReference>
<keyword evidence="1" id="KW-0805">Transcription regulation</keyword>
<reference evidence="5 6" key="1">
    <citation type="submission" date="2018-08" db="EMBL/GenBank/DDBJ databases">
        <title>Genomic Encyclopedia of Archaeal and Bacterial Type Strains, Phase II (KMG-II): from individual species to whole genera.</title>
        <authorList>
            <person name="Goeker M."/>
        </authorList>
    </citation>
    <scope>NUCLEOTIDE SEQUENCE [LARGE SCALE GENOMIC DNA]</scope>
    <source>
        <strain evidence="5 6">DSM 15986</strain>
    </source>
</reference>
<evidence type="ECO:0000259" key="4">
    <source>
        <dbReference type="PROSITE" id="PS01124"/>
    </source>
</evidence>
<feature type="domain" description="HTH araC/xylS-type" evidence="4">
    <location>
        <begin position="216"/>
        <end position="314"/>
    </location>
</feature>
<proteinExistence type="predicted"/>
<evidence type="ECO:0000256" key="2">
    <source>
        <dbReference type="ARBA" id="ARBA00023125"/>
    </source>
</evidence>
<dbReference type="AlphaFoldDB" id="A0A3E0DVU7"/>
<dbReference type="SUPFAM" id="SSF51182">
    <property type="entry name" value="RmlC-like cupins"/>
    <property type="match status" value="1"/>
</dbReference>
<comment type="caution">
    <text evidence="5">The sequence shown here is derived from an EMBL/GenBank/DDBJ whole genome shotgun (WGS) entry which is preliminary data.</text>
</comment>
<evidence type="ECO:0000313" key="6">
    <source>
        <dbReference type="Proteomes" id="UP000256405"/>
    </source>
</evidence>
<dbReference type="PANTHER" id="PTHR43280:SF27">
    <property type="entry name" value="TRANSCRIPTIONAL REGULATOR MTLR"/>
    <property type="match status" value="1"/>
</dbReference>
<dbReference type="InterPro" id="IPR011051">
    <property type="entry name" value="RmlC_Cupin_sf"/>
</dbReference>
<sequence>MILIFKLQISFARNQIRVPKTQIRLENLMKAHFHKVPLEPAKSFIIRFDPKPLTGELWHYHPELELHYIVKGDGTQYIGDSISNFSDGQMVFLGENLPHAWRHKEEYFEENSDLKNAAYILQFHPNCFGQEFLKLPEAQSIPALFEKAKQGLVIKGETKVKLAELLQQLEQTVSLKSIILLLEIIKILSETEEYSTISPGYAYSHLSNLSEMDRLEKIYSYVLANYGNKINLSEIADLANLSPSAFCRYFKTMTNKTFFEFVIEIRISNACRALKENKQSTQMICYDCGFNTLSNFYKHFNKVTGMTPFTYKKQNLS</sequence>
<dbReference type="PROSITE" id="PS01124">
    <property type="entry name" value="HTH_ARAC_FAMILY_2"/>
    <property type="match status" value="1"/>
</dbReference>
<organism evidence="5 6">
    <name type="scientific">Algoriphagus antarcticus</name>
    <dbReference type="NCBI Taxonomy" id="238540"/>
    <lineage>
        <taxon>Bacteria</taxon>
        <taxon>Pseudomonadati</taxon>
        <taxon>Bacteroidota</taxon>
        <taxon>Cytophagia</taxon>
        <taxon>Cytophagales</taxon>
        <taxon>Cyclobacteriaceae</taxon>
        <taxon>Algoriphagus</taxon>
    </lineage>
</organism>